<evidence type="ECO:0000259" key="5">
    <source>
        <dbReference type="SMART" id="SM00849"/>
    </source>
</evidence>
<dbReference type="InterPro" id="IPR051453">
    <property type="entry name" value="MBL_Glyoxalase_II"/>
</dbReference>
<name>A0A9D1PSI8_9SPIO</name>
<dbReference type="PANTHER" id="PTHR46233:SF3">
    <property type="entry name" value="HYDROXYACYLGLUTATHIONE HYDROLASE GLOC"/>
    <property type="match status" value="1"/>
</dbReference>
<dbReference type="GO" id="GO:0016787">
    <property type="term" value="F:hydrolase activity"/>
    <property type="evidence" value="ECO:0007669"/>
    <property type="project" value="UniProtKB-KW"/>
</dbReference>
<dbReference type="GO" id="GO:0046872">
    <property type="term" value="F:metal ion binding"/>
    <property type="evidence" value="ECO:0007669"/>
    <property type="project" value="UniProtKB-KW"/>
</dbReference>
<dbReference type="Gene3D" id="3.60.15.10">
    <property type="entry name" value="Ribonuclease Z/Hydroxyacylglutathione hydrolase-like"/>
    <property type="match status" value="1"/>
</dbReference>
<evidence type="ECO:0000313" key="7">
    <source>
        <dbReference type="Proteomes" id="UP000823936"/>
    </source>
</evidence>
<gene>
    <name evidence="6" type="ORF">IAB12_00865</name>
</gene>
<dbReference type="InterPro" id="IPR036866">
    <property type="entry name" value="RibonucZ/Hydroxyglut_hydro"/>
</dbReference>
<keyword evidence="2" id="KW-0479">Metal-binding</keyword>
<protein>
    <submittedName>
        <fullName evidence="6">MBL fold metallo-hydrolase</fullName>
    </submittedName>
</protein>
<keyword evidence="3" id="KW-0378">Hydrolase</keyword>
<evidence type="ECO:0000256" key="1">
    <source>
        <dbReference type="ARBA" id="ARBA00001947"/>
    </source>
</evidence>
<organism evidence="6 7">
    <name type="scientific">Candidatus Ornithospirochaeta avicola</name>
    <dbReference type="NCBI Taxonomy" id="2840896"/>
    <lineage>
        <taxon>Bacteria</taxon>
        <taxon>Pseudomonadati</taxon>
        <taxon>Spirochaetota</taxon>
        <taxon>Spirochaetia</taxon>
        <taxon>Spirochaetales</taxon>
        <taxon>Spirochaetaceae</taxon>
        <taxon>Spirochaetaceae incertae sedis</taxon>
        <taxon>Candidatus Ornithospirochaeta</taxon>
    </lineage>
</organism>
<evidence type="ECO:0000313" key="6">
    <source>
        <dbReference type="EMBL" id="HIV98315.1"/>
    </source>
</evidence>
<reference evidence="6" key="1">
    <citation type="journal article" date="2021" name="PeerJ">
        <title>Extensive microbial diversity within the chicken gut microbiome revealed by metagenomics and culture.</title>
        <authorList>
            <person name="Gilroy R."/>
            <person name="Ravi A."/>
            <person name="Getino M."/>
            <person name="Pursley I."/>
            <person name="Horton D.L."/>
            <person name="Alikhan N.F."/>
            <person name="Baker D."/>
            <person name="Gharbi K."/>
            <person name="Hall N."/>
            <person name="Watson M."/>
            <person name="Adriaenssens E.M."/>
            <person name="Foster-Nyarko E."/>
            <person name="Jarju S."/>
            <person name="Secka A."/>
            <person name="Antonio M."/>
            <person name="Oren A."/>
            <person name="Chaudhuri R.R."/>
            <person name="La Ragione R."/>
            <person name="Hildebrand F."/>
            <person name="Pallen M.J."/>
        </authorList>
    </citation>
    <scope>NUCLEOTIDE SEQUENCE</scope>
    <source>
        <strain evidence="6">Gambia11-129</strain>
    </source>
</reference>
<comment type="caution">
    <text evidence="6">The sequence shown here is derived from an EMBL/GenBank/DDBJ whole genome shotgun (WGS) entry which is preliminary data.</text>
</comment>
<dbReference type="PANTHER" id="PTHR46233">
    <property type="entry name" value="HYDROXYACYLGLUTATHIONE HYDROLASE GLOC"/>
    <property type="match status" value="1"/>
</dbReference>
<reference evidence="6" key="2">
    <citation type="submission" date="2021-04" db="EMBL/GenBank/DDBJ databases">
        <authorList>
            <person name="Gilroy R."/>
        </authorList>
    </citation>
    <scope>NUCLEOTIDE SEQUENCE</scope>
    <source>
        <strain evidence="6">Gambia11-129</strain>
    </source>
</reference>
<proteinExistence type="predicted"/>
<dbReference type="InterPro" id="IPR001279">
    <property type="entry name" value="Metallo-B-lactamas"/>
</dbReference>
<feature type="domain" description="Metallo-beta-lactamase" evidence="5">
    <location>
        <begin position="12"/>
        <end position="169"/>
    </location>
</feature>
<dbReference type="Pfam" id="PF00753">
    <property type="entry name" value="Lactamase_B"/>
    <property type="match status" value="1"/>
</dbReference>
<keyword evidence="4" id="KW-0862">Zinc</keyword>
<dbReference type="SMART" id="SM00849">
    <property type="entry name" value="Lactamase_B"/>
    <property type="match status" value="1"/>
</dbReference>
<dbReference type="EMBL" id="DXHU01000005">
    <property type="protein sequence ID" value="HIV98315.1"/>
    <property type="molecule type" value="Genomic_DNA"/>
</dbReference>
<evidence type="ECO:0000256" key="3">
    <source>
        <dbReference type="ARBA" id="ARBA00022801"/>
    </source>
</evidence>
<dbReference type="AlphaFoldDB" id="A0A9D1PSI8"/>
<evidence type="ECO:0000256" key="4">
    <source>
        <dbReference type="ARBA" id="ARBA00022833"/>
    </source>
</evidence>
<dbReference type="Proteomes" id="UP000823936">
    <property type="component" value="Unassembled WGS sequence"/>
</dbReference>
<accession>A0A9D1PSI8</accession>
<dbReference type="SUPFAM" id="SSF56281">
    <property type="entry name" value="Metallo-hydrolase/oxidoreductase"/>
    <property type="match status" value="1"/>
</dbReference>
<evidence type="ECO:0000256" key="2">
    <source>
        <dbReference type="ARBA" id="ARBA00022723"/>
    </source>
</evidence>
<comment type="cofactor">
    <cofactor evidence="1">
        <name>Zn(2+)</name>
        <dbReference type="ChEBI" id="CHEBI:29105"/>
    </cofactor>
</comment>
<sequence>MKIYTYLDTQNLVNQYLVATEDRNAILIDASTLNEDMLLDIEKNRLNVSSILITHHHSAHTKALEKILKIYDAAVYSYFPSIDGRWTIRVKDSDVLHIGKSDIKCIHLPGHSIDSMAYLFDGYALFTGDSLECGMLAVTNTITEKEILVRSIREKVFPLDDNTLIFPGHGALSKVRIEKMFNQDILEVSAKIFSN</sequence>
<dbReference type="CDD" id="cd06262">
    <property type="entry name" value="metallo-hydrolase-like_MBL-fold"/>
    <property type="match status" value="1"/>
</dbReference>